<comment type="subcellular location">
    <subcellularLocation>
        <location evidence="1">Cytoplasm</location>
        <location evidence="1">Cytoskeleton</location>
        <location evidence="1">Cilium axoneme</location>
    </subcellularLocation>
</comment>
<dbReference type="InterPro" id="IPR032675">
    <property type="entry name" value="LRR_dom_sf"/>
</dbReference>
<dbReference type="SMART" id="SM00368">
    <property type="entry name" value="LRR_RI"/>
    <property type="match status" value="2"/>
</dbReference>
<dbReference type="Proteomes" id="UP001255856">
    <property type="component" value="Unassembled WGS sequence"/>
</dbReference>
<evidence type="ECO:0000256" key="1">
    <source>
        <dbReference type="ARBA" id="ARBA00004430"/>
    </source>
</evidence>
<sequence length="764" mass="78766">MEFEQLLAPLQGRAPFPSDGALRFSGSLSLRDLRALVAELTDNPQLRSLTLRGCHIDDEGADLLSRVVAFNTALEHLDLSGNAIGSQGAQLLANALKIYNSGALKSLCLADNPCVAQMPDLFPGNAGTLGPSPAAAGGAPPSPLRPVDAQMERRRAKSFGAWLLHVEQGLEATAEQLSGVLAWRARFDSASEQMAAVLEMLQTDAEALRTRLAAADVDALPALRESLSAHAAETEAKLLPLTRDLAALGARVPDTAALEAGARSAAAEAAHRALDTSQLPCRLRRAEELGAGTAADARAAARAGKDLASTLGALRSDVAAAQRVAKDAYRAALRGRPGAEDGAAGTAGAAQTSEQLRQELDALTQSLGALEGQVTEALEALQRDARADLDECLVAINRDLSAIQVEAALERATEAATRLEALAVRQSANEVALRGVQASVASLADREPAREAAARGLATRLAACERRQEEAEARARGDAAAAAARLDAFVGGLRARVAAIPAEAEERKPERALPRLALLPIESSTELPASYALREPLSARTIVSEAGGDEEEDVFAAASSPAADSSASGALPLAQIRTLQRGLEASNRENARLAAVVEGQASAISCLQSQVRALLVALQGGEPGEAEGREHGKAPTGWLPVGDSGASIASSSPFGNVASLGADSFGSANAMSTPPAGLKTAATAPASLTPDRLGPEEGGATPSFAALCSTFKLAAAKAGRQPSLQLHTPQGRSGGSRLPPQEEEADFSISTQVQTPRASRPAVH</sequence>
<proteinExistence type="predicted"/>
<accession>A0AAD9MLL4</accession>
<dbReference type="PANTHER" id="PTHR24114:SF2">
    <property type="entry name" value="F-BOX DOMAIN-CONTAINING PROTEIN-RELATED"/>
    <property type="match status" value="1"/>
</dbReference>
<feature type="compositionally biased region" description="Low complexity" evidence="2">
    <location>
        <begin position="126"/>
        <end position="139"/>
    </location>
</feature>
<comment type="caution">
    <text evidence="3">The sequence shown here is derived from an EMBL/GenBank/DDBJ whole genome shotgun (WGS) entry which is preliminary data.</text>
</comment>
<dbReference type="Gene3D" id="3.80.10.10">
    <property type="entry name" value="Ribonuclease Inhibitor"/>
    <property type="match status" value="1"/>
</dbReference>
<name>A0AAD9MLL4_PROWI</name>
<evidence type="ECO:0000313" key="3">
    <source>
        <dbReference type="EMBL" id="KAK2075601.1"/>
    </source>
</evidence>
<reference evidence="3" key="1">
    <citation type="submission" date="2021-01" db="EMBL/GenBank/DDBJ databases">
        <authorList>
            <person name="Eckstrom K.M.E."/>
        </authorList>
    </citation>
    <scope>NUCLEOTIDE SEQUENCE</scope>
    <source>
        <strain evidence="3">UVCC 0001</strain>
    </source>
</reference>
<gene>
    <name evidence="3" type="ORF">QBZ16_001709</name>
</gene>
<dbReference type="GO" id="GO:0005930">
    <property type="term" value="C:axoneme"/>
    <property type="evidence" value="ECO:0007669"/>
    <property type="project" value="UniProtKB-SubCell"/>
</dbReference>
<dbReference type="InterPro" id="IPR001611">
    <property type="entry name" value="Leu-rich_rpt"/>
</dbReference>
<protein>
    <submittedName>
        <fullName evidence="3">Uncharacterized protein</fullName>
    </submittedName>
</protein>
<dbReference type="EMBL" id="JASFZW010000014">
    <property type="protein sequence ID" value="KAK2075601.1"/>
    <property type="molecule type" value="Genomic_DNA"/>
</dbReference>
<dbReference type="InterPro" id="IPR052394">
    <property type="entry name" value="LRR-containing"/>
</dbReference>
<dbReference type="PANTHER" id="PTHR24114">
    <property type="entry name" value="LEUCINE RICH REPEAT FAMILY PROTEIN"/>
    <property type="match status" value="1"/>
</dbReference>
<keyword evidence="4" id="KW-1185">Reference proteome</keyword>
<evidence type="ECO:0000313" key="4">
    <source>
        <dbReference type="Proteomes" id="UP001255856"/>
    </source>
</evidence>
<dbReference type="AlphaFoldDB" id="A0AAD9MLL4"/>
<feature type="compositionally biased region" description="Polar residues" evidence="2">
    <location>
        <begin position="722"/>
        <end position="731"/>
    </location>
</feature>
<evidence type="ECO:0000256" key="2">
    <source>
        <dbReference type="SAM" id="MobiDB-lite"/>
    </source>
</evidence>
<dbReference type="Pfam" id="PF13516">
    <property type="entry name" value="LRR_6"/>
    <property type="match status" value="2"/>
</dbReference>
<organism evidence="3 4">
    <name type="scientific">Prototheca wickerhamii</name>
    <dbReference type="NCBI Taxonomy" id="3111"/>
    <lineage>
        <taxon>Eukaryota</taxon>
        <taxon>Viridiplantae</taxon>
        <taxon>Chlorophyta</taxon>
        <taxon>core chlorophytes</taxon>
        <taxon>Trebouxiophyceae</taxon>
        <taxon>Chlorellales</taxon>
        <taxon>Chlorellaceae</taxon>
        <taxon>Prototheca</taxon>
    </lineage>
</organism>
<feature type="region of interest" description="Disordered" evidence="2">
    <location>
        <begin position="126"/>
        <end position="145"/>
    </location>
</feature>
<feature type="compositionally biased region" description="Polar residues" evidence="2">
    <location>
        <begin position="748"/>
        <end position="757"/>
    </location>
</feature>
<feature type="region of interest" description="Disordered" evidence="2">
    <location>
        <begin position="718"/>
        <end position="764"/>
    </location>
</feature>
<dbReference type="SUPFAM" id="SSF52047">
    <property type="entry name" value="RNI-like"/>
    <property type="match status" value="1"/>
</dbReference>